<comment type="caution">
    <text evidence="1">The sequence shown here is derived from an EMBL/GenBank/DDBJ whole genome shotgun (WGS) entry which is preliminary data.</text>
</comment>
<keyword evidence="2" id="KW-1185">Reference proteome</keyword>
<evidence type="ECO:0000313" key="2">
    <source>
        <dbReference type="Proteomes" id="UP000268829"/>
    </source>
</evidence>
<gene>
    <name evidence="1" type="ORF">EDM57_01850</name>
</gene>
<accession>A0A3M8BCH5</accession>
<dbReference type="AlphaFoldDB" id="A0A3M8BCH5"/>
<name>A0A3M8BCH5_9BACL</name>
<sequence length="254" mass="29724">MKLLSSIPEYEHTVLYFLKFSDSKENLEKLQKGMLYMNNLKYYIDLEKATRYKGRGDILEATAVMNDLTDVKLISQKTGEIIPIGNVLRMTLRRDDCIYQPVFCTAAISSGILEIIKENDKQIEVKALFTDEQKERFPKDFGKYVLVIRAVDFVKRIQERFREKKISYIASFIKYVDFSKNHIEQLNAFKDGALDIFFWKDISLAYQIEHRMVILNPDLKTPFIFDLGDLSGFCKLISAEEFFNEEMLITINKD</sequence>
<dbReference type="Proteomes" id="UP000268829">
    <property type="component" value="Unassembled WGS sequence"/>
</dbReference>
<reference evidence="1 2" key="1">
    <citation type="submission" date="2018-10" db="EMBL/GenBank/DDBJ databases">
        <title>Phylogenomics of Brevibacillus.</title>
        <authorList>
            <person name="Dunlap C."/>
        </authorList>
    </citation>
    <scope>NUCLEOTIDE SEQUENCE [LARGE SCALE GENOMIC DNA]</scope>
    <source>
        <strain evidence="1 2">DSM 100115</strain>
    </source>
</reference>
<organism evidence="1 2">
    <name type="scientific">Brevibacillus gelatini</name>
    <dbReference type="NCBI Taxonomy" id="1655277"/>
    <lineage>
        <taxon>Bacteria</taxon>
        <taxon>Bacillati</taxon>
        <taxon>Bacillota</taxon>
        <taxon>Bacilli</taxon>
        <taxon>Bacillales</taxon>
        <taxon>Paenibacillaceae</taxon>
        <taxon>Brevibacillus</taxon>
    </lineage>
</organism>
<protein>
    <submittedName>
        <fullName evidence="1">Uncharacterized protein</fullName>
    </submittedName>
</protein>
<proteinExistence type="predicted"/>
<dbReference type="EMBL" id="RHHS01000008">
    <property type="protein sequence ID" value="RNB61131.1"/>
    <property type="molecule type" value="Genomic_DNA"/>
</dbReference>
<evidence type="ECO:0000313" key="1">
    <source>
        <dbReference type="EMBL" id="RNB61131.1"/>
    </source>
</evidence>